<dbReference type="InterPro" id="IPR029033">
    <property type="entry name" value="His_PPase_superfam"/>
</dbReference>
<dbReference type="Gene3D" id="3.40.50.1240">
    <property type="entry name" value="Phosphoglycerate mutase-like"/>
    <property type="match status" value="1"/>
</dbReference>
<name>A0ABD3HLF5_9MARC</name>
<protein>
    <submittedName>
        <fullName evidence="1">Uncharacterized protein</fullName>
    </submittedName>
</protein>
<accession>A0ABD3HLF5</accession>
<dbReference type="PANTHER" id="PTHR47623">
    <property type="entry name" value="OS09G0287300 PROTEIN"/>
    <property type="match status" value="1"/>
</dbReference>
<proteinExistence type="predicted"/>
<dbReference type="Pfam" id="PF00300">
    <property type="entry name" value="His_Phos_1"/>
    <property type="match status" value="1"/>
</dbReference>
<reference evidence="1 2" key="1">
    <citation type="submission" date="2024-09" db="EMBL/GenBank/DDBJ databases">
        <title>Chromosome-scale assembly of Riccia sorocarpa.</title>
        <authorList>
            <person name="Paukszto L."/>
        </authorList>
    </citation>
    <scope>NUCLEOTIDE SEQUENCE [LARGE SCALE GENOMIC DNA]</scope>
    <source>
        <strain evidence="1">LP-2024</strain>
        <tissue evidence="1">Aerial parts of the thallus</tissue>
    </source>
</reference>
<evidence type="ECO:0000313" key="2">
    <source>
        <dbReference type="Proteomes" id="UP001633002"/>
    </source>
</evidence>
<dbReference type="EMBL" id="JBJQOH010000003">
    <property type="protein sequence ID" value="KAL3691656.1"/>
    <property type="molecule type" value="Genomic_DNA"/>
</dbReference>
<organism evidence="1 2">
    <name type="scientific">Riccia sorocarpa</name>
    <dbReference type="NCBI Taxonomy" id="122646"/>
    <lineage>
        <taxon>Eukaryota</taxon>
        <taxon>Viridiplantae</taxon>
        <taxon>Streptophyta</taxon>
        <taxon>Embryophyta</taxon>
        <taxon>Marchantiophyta</taxon>
        <taxon>Marchantiopsida</taxon>
        <taxon>Marchantiidae</taxon>
        <taxon>Marchantiales</taxon>
        <taxon>Ricciaceae</taxon>
        <taxon>Riccia</taxon>
    </lineage>
</organism>
<dbReference type="AlphaFoldDB" id="A0ABD3HLF5"/>
<gene>
    <name evidence="1" type="ORF">R1sor_005307</name>
</gene>
<keyword evidence="2" id="KW-1185">Reference proteome</keyword>
<dbReference type="SMART" id="SM00855">
    <property type="entry name" value="PGAM"/>
    <property type="match status" value="1"/>
</dbReference>
<evidence type="ECO:0000313" key="1">
    <source>
        <dbReference type="EMBL" id="KAL3691656.1"/>
    </source>
</evidence>
<dbReference type="Proteomes" id="UP001633002">
    <property type="component" value="Unassembled WGS sequence"/>
</dbReference>
<dbReference type="CDD" id="cd07067">
    <property type="entry name" value="HP_PGM_like"/>
    <property type="match status" value="1"/>
</dbReference>
<dbReference type="SUPFAM" id="SSF53254">
    <property type="entry name" value="Phosphoglycerate mutase-like"/>
    <property type="match status" value="1"/>
</dbReference>
<sequence length="281" mass="31070">MAALAVPDRFLRGGENLRVSQWNFTPVQTKVRRISLVQNDPSHITLSFSSVFCSSSSDSSNWLQLRAPRPCKTRKAFKVFCIVTDKLVGGAQLSASADQNLRRLILLRHAKSSWSDRSIKDHDRPLSKKGRKAAASIALKLRERAGWLPQLILCSDSTRTRETLEIMQQHSPELQGAEVHFLSSFYSVAALDGETLQHLQETICKYSKDDVKTITCMGHNRGWEEAATLLAGVHIELKTANAALLEAAGGSWREAFENAGVGGWKLFAIVKPDASLENVVS</sequence>
<comment type="caution">
    <text evidence="1">The sequence shown here is derived from an EMBL/GenBank/DDBJ whole genome shotgun (WGS) entry which is preliminary data.</text>
</comment>
<dbReference type="InterPro" id="IPR013078">
    <property type="entry name" value="His_Pase_superF_clade-1"/>
</dbReference>
<dbReference type="PANTHER" id="PTHR47623:SF1">
    <property type="entry name" value="OS09G0287300 PROTEIN"/>
    <property type="match status" value="1"/>
</dbReference>